<evidence type="ECO:0000313" key="3">
    <source>
        <dbReference type="Proteomes" id="UP001049176"/>
    </source>
</evidence>
<dbReference type="Gene3D" id="2.130.10.10">
    <property type="entry name" value="YVTN repeat-like/Quinoprotein amine dehydrogenase"/>
    <property type="match status" value="1"/>
</dbReference>
<dbReference type="PANTHER" id="PTHR30344:SF7">
    <property type="entry name" value="DUF2415 DOMAIN-CONTAINING PROTEIN"/>
    <property type="match status" value="1"/>
</dbReference>
<evidence type="ECO:0008006" key="4">
    <source>
        <dbReference type="Google" id="ProtNLM"/>
    </source>
</evidence>
<dbReference type="InterPro" id="IPR015943">
    <property type="entry name" value="WD40/YVTN_repeat-like_dom_sf"/>
</dbReference>
<gene>
    <name evidence="2" type="ORF">E1B28_010607</name>
</gene>
<keyword evidence="3" id="KW-1185">Reference proteome</keyword>
<dbReference type="InterPro" id="IPR050282">
    <property type="entry name" value="Cycloisomerase_2"/>
</dbReference>
<dbReference type="GO" id="GO:0017057">
    <property type="term" value="F:6-phosphogluconolactonase activity"/>
    <property type="evidence" value="ECO:0007669"/>
    <property type="project" value="TreeGrafter"/>
</dbReference>
<dbReference type="Pfam" id="PF10282">
    <property type="entry name" value="Lactonase"/>
    <property type="match status" value="1"/>
</dbReference>
<reference evidence="2" key="1">
    <citation type="journal article" date="2021" name="Genome Biol. Evol.">
        <title>The assembled and annotated genome of the fairy-ring fungus Marasmius oreades.</title>
        <authorList>
            <person name="Hiltunen M."/>
            <person name="Ament-Velasquez S.L."/>
            <person name="Johannesson H."/>
        </authorList>
    </citation>
    <scope>NUCLEOTIDE SEQUENCE</scope>
    <source>
        <strain evidence="2">03SP1</strain>
    </source>
</reference>
<dbReference type="GeneID" id="66079683"/>
<comment type="similarity">
    <text evidence="1">Belongs to the cycloisomerase 2 family.</text>
</comment>
<organism evidence="2 3">
    <name type="scientific">Marasmius oreades</name>
    <name type="common">fairy-ring Marasmius</name>
    <dbReference type="NCBI Taxonomy" id="181124"/>
    <lineage>
        <taxon>Eukaryota</taxon>
        <taxon>Fungi</taxon>
        <taxon>Dikarya</taxon>
        <taxon>Basidiomycota</taxon>
        <taxon>Agaricomycotina</taxon>
        <taxon>Agaricomycetes</taxon>
        <taxon>Agaricomycetidae</taxon>
        <taxon>Agaricales</taxon>
        <taxon>Marasmiineae</taxon>
        <taxon>Marasmiaceae</taxon>
        <taxon>Marasmius</taxon>
    </lineage>
</organism>
<evidence type="ECO:0000256" key="1">
    <source>
        <dbReference type="ARBA" id="ARBA00005564"/>
    </source>
</evidence>
<dbReference type="InterPro" id="IPR019405">
    <property type="entry name" value="Lactonase_7-beta_prop"/>
</dbReference>
<sequence>MSYRILGSSYTEEVYTLEFVPSKATITVSSSLRIGYHPSWITAHPTDPSLVFACLEQAEGTVVALKYDESGNGKVVAEASSGGKDPCHLLVKDGELLIANYSSGDLSILSVTHEAPYILSKSPTTIYLPGTGPNRERQESPHPHGVFWIDETNELMVPNLGADVIHRLTRRPDGTWTIVGEISYPPGGGPRHVAAHDGILYTLLELSSRLVKGKLLQFPKQPVILASESTLSHPPQSPNDMLAAEILIPKPNSTYPEAYVYVSNRNDPSAEGDTIAIFEASDSDSLNMVGEVRTGLRHLRGMAFGGPENRWLITGGGNGGGVKVFERINGGKDLRLVAKNEDVKAPTGFLWM</sequence>
<dbReference type="AlphaFoldDB" id="A0A9P7RXI4"/>
<name>A0A9P7RXI4_9AGAR</name>
<dbReference type="RefSeq" id="XP_043008056.1">
    <property type="nucleotide sequence ID" value="XM_043155584.1"/>
</dbReference>
<comment type="caution">
    <text evidence="2">The sequence shown here is derived from an EMBL/GenBank/DDBJ whole genome shotgun (WGS) entry which is preliminary data.</text>
</comment>
<evidence type="ECO:0000313" key="2">
    <source>
        <dbReference type="EMBL" id="KAG7091586.1"/>
    </source>
</evidence>
<dbReference type="EMBL" id="CM032186">
    <property type="protein sequence ID" value="KAG7091586.1"/>
    <property type="molecule type" value="Genomic_DNA"/>
</dbReference>
<accession>A0A9P7RXI4</accession>
<dbReference type="InterPro" id="IPR011048">
    <property type="entry name" value="Haem_d1_sf"/>
</dbReference>
<protein>
    <recommendedName>
        <fullName evidence="4">Isomerase YbhE</fullName>
    </recommendedName>
</protein>
<dbReference type="PANTHER" id="PTHR30344">
    <property type="entry name" value="6-PHOSPHOGLUCONOLACTONASE-RELATED"/>
    <property type="match status" value="1"/>
</dbReference>
<dbReference type="SUPFAM" id="SSF51004">
    <property type="entry name" value="C-terminal (heme d1) domain of cytochrome cd1-nitrite reductase"/>
    <property type="match status" value="1"/>
</dbReference>
<dbReference type="Proteomes" id="UP001049176">
    <property type="component" value="Chromosome 6"/>
</dbReference>
<proteinExistence type="inferred from homology"/>
<dbReference type="OrthoDB" id="9972196at2759"/>
<dbReference type="KEGG" id="more:E1B28_010607"/>